<organism evidence="19 20">
    <name type="scientific">Megalurothrips usitatus</name>
    <name type="common">bean blossom thrips</name>
    <dbReference type="NCBI Taxonomy" id="439358"/>
    <lineage>
        <taxon>Eukaryota</taxon>
        <taxon>Metazoa</taxon>
        <taxon>Ecdysozoa</taxon>
        <taxon>Arthropoda</taxon>
        <taxon>Hexapoda</taxon>
        <taxon>Insecta</taxon>
        <taxon>Pterygota</taxon>
        <taxon>Neoptera</taxon>
        <taxon>Paraneoptera</taxon>
        <taxon>Thysanoptera</taxon>
        <taxon>Terebrantia</taxon>
        <taxon>Thripoidea</taxon>
        <taxon>Thripidae</taxon>
        <taxon>Megalurothrips</taxon>
    </lineage>
</organism>
<evidence type="ECO:0000256" key="1">
    <source>
        <dbReference type="ARBA" id="ARBA00004629"/>
    </source>
</evidence>
<keyword evidence="20" id="KW-1185">Reference proteome</keyword>
<reference evidence="19" key="1">
    <citation type="submission" date="2022-12" db="EMBL/GenBank/DDBJ databases">
        <title>Chromosome-level genome assembly of the bean flower thrips Megalurothrips usitatus.</title>
        <authorList>
            <person name="Ma L."/>
            <person name="Liu Q."/>
            <person name="Li H."/>
            <person name="Cai W."/>
        </authorList>
    </citation>
    <scope>NUCLEOTIDE SEQUENCE</scope>
    <source>
        <strain evidence="19">Cailab_2022a</strain>
    </source>
</reference>
<sequence length="920" mass="104984">MASFSSNSKDLETSIRFLDCALANSTGRGPPNLGSNSPSLFKSHIVNQKNTKAVDDSLDASIIGMASGRLSVTSAVRRPLPQNPQLLHDVSITLAPHEFELFGNQSALSKTLSQRHWSDAWDRLHLQFLESFLTHGSEQEVFDIVGDFIQNCSDTLEVLQDECAKGSRTLEQKDVAWLRNERNTWRLIYCLYQNRLSTRHRAAIDSPQDGQCTLMEEDGLGSCLKQHRSEKDVVNQLYENDPVVRECQLVIDWLEKCAADFKLEAGGPEIGHFTDKIVAWENTLLQLKMNKEKDSNIAYGASKSIVSRLDPDAPTRENKSLHDLDWEDEARLMQQIFVEIRCGRLDNAQLLCCHCGQPWRAAVLEGWRLLHDPNYESAPTAGNVLAKMPIEGNPNRDIWKICAWRMSEDYKMPVYTRATQGALCGNLDALLPVCQKWEDVLWAYLRVLVDIRVETEIRSQLGISQEYAEMPEKYWQKELTLEEIFEQLGKHQNCREEANKPDHRVQEMLVLEKIGPLLNRMEEWSMDCGPQMLRFFAHLVLVLRLLGHSDLAGDNVIQSYVKYLISLRDPRLVAHYVAQLPQEEQINNYASFLATVVDSEERQACLAEAEEAGLDIETITTTVVELIRKQESKCHITSETTASDLKKISALDWLVFYPAQRAEALWQANALIRSFLAAGKIEAATKAFNKIPADSISQIVSEFQVKPDEVDMNFHQNLPRRVASSIREYFCYKTYLDAKDGFSDWHQHFHNAKPSKPSDPGENATFQDRVAFDHRASVYQRDLDRWKKTMQNQSKTVKTLLYNVLLFPAGGWLVDSNPNYADQTEFMSQEDDQDKLREKEMEYLRAQSIPEIVLLLHTVLYKMEEYGECVQLADLVVSEQNQLYKVYSKEQLGELVVKVADASLALLEQKKDPWGLPLSS</sequence>
<dbReference type="Gene3D" id="1.10.3450.20">
    <property type="match status" value="1"/>
</dbReference>
<dbReference type="FunFam" id="1.20.190.50:FF:000001">
    <property type="entry name" value="Nuclear pore complex protein"/>
    <property type="match status" value="1"/>
</dbReference>
<evidence type="ECO:0000256" key="3">
    <source>
        <dbReference type="ARBA" id="ARBA00022448"/>
    </source>
</evidence>
<evidence type="ECO:0000256" key="18">
    <source>
        <dbReference type="RuleBase" id="RU365072"/>
    </source>
</evidence>
<evidence type="ECO:0000256" key="13">
    <source>
        <dbReference type="ARBA" id="ARBA00023136"/>
    </source>
</evidence>
<comment type="function">
    <text evidence="18">Functions as a component of the nuclear pore complex (NPC).</text>
</comment>
<evidence type="ECO:0000256" key="2">
    <source>
        <dbReference type="ARBA" id="ARBA00009510"/>
    </source>
</evidence>
<proteinExistence type="inferred from homology"/>
<evidence type="ECO:0000256" key="9">
    <source>
        <dbReference type="ARBA" id="ARBA00022927"/>
    </source>
</evidence>
<dbReference type="GO" id="GO:0031080">
    <property type="term" value="C:nuclear pore outer ring"/>
    <property type="evidence" value="ECO:0007669"/>
    <property type="project" value="TreeGrafter"/>
</dbReference>
<dbReference type="Proteomes" id="UP001075354">
    <property type="component" value="Chromosome 8"/>
</dbReference>
<keyword evidence="10" id="KW-0007">Acetylation</keyword>
<comment type="function">
    <text evidence="16">Plays a role in the nuclear pore complex (NPC) assembly and/or maintenance. Required for the assembly of peripheral proteins into the NPC. May anchor NUP62 to the NPC. Involved in nephrogenesis.</text>
</comment>
<comment type="subcellular location">
    <subcellularLocation>
        <location evidence="1">Chromosome</location>
        <location evidence="1">Centromere</location>
        <location evidence="1">Kinetochore</location>
    </subcellularLocation>
    <subcellularLocation>
        <location evidence="18">Nucleus</location>
        <location evidence="18">Nuclear pore complex</location>
    </subcellularLocation>
    <subcellularLocation>
        <location evidence="18">Nucleus membrane</location>
    </subcellularLocation>
</comment>
<dbReference type="GO" id="GO:0000776">
    <property type="term" value="C:kinetochore"/>
    <property type="evidence" value="ECO:0007669"/>
    <property type="project" value="UniProtKB-KW"/>
</dbReference>
<comment type="similarity">
    <text evidence="2 18">Belongs to the nucleoporin Nup84/Nup107 family.</text>
</comment>
<keyword evidence="8" id="KW-0995">Kinetochore</keyword>
<evidence type="ECO:0000256" key="6">
    <source>
        <dbReference type="ARBA" id="ARBA00022553"/>
    </source>
</evidence>
<protein>
    <recommendedName>
        <fullName evidence="18">Nuclear pore complex protein</fullName>
    </recommendedName>
</protein>
<dbReference type="GO" id="GO:0017056">
    <property type="term" value="F:structural constituent of nuclear pore"/>
    <property type="evidence" value="ECO:0007669"/>
    <property type="project" value="UniProtKB-UniRule"/>
</dbReference>
<keyword evidence="4" id="KW-0158">Chromosome</keyword>
<evidence type="ECO:0000256" key="4">
    <source>
        <dbReference type="ARBA" id="ARBA00022454"/>
    </source>
</evidence>
<dbReference type="FunFam" id="1.10.3450.20:FF:000001">
    <property type="entry name" value="Nuclear pore complex protein"/>
    <property type="match status" value="1"/>
</dbReference>
<dbReference type="PANTHER" id="PTHR13003">
    <property type="entry name" value="NUP107-RELATED"/>
    <property type="match status" value="1"/>
</dbReference>
<keyword evidence="14 18" id="KW-0539">Nucleus</keyword>
<keyword evidence="12 18" id="KW-0906">Nuclear pore complex</keyword>
<dbReference type="GO" id="GO:0006606">
    <property type="term" value="P:protein import into nucleus"/>
    <property type="evidence" value="ECO:0007669"/>
    <property type="project" value="TreeGrafter"/>
</dbReference>
<keyword evidence="3 18" id="KW-0813">Transport</keyword>
<evidence type="ECO:0000256" key="5">
    <source>
        <dbReference type="ARBA" id="ARBA00022481"/>
    </source>
</evidence>
<evidence type="ECO:0000256" key="10">
    <source>
        <dbReference type="ARBA" id="ARBA00022990"/>
    </source>
</evidence>
<evidence type="ECO:0000256" key="14">
    <source>
        <dbReference type="ARBA" id="ARBA00023242"/>
    </source>
</evidence>
<dbReference type="Gene3D" id="1.20.190.50">
    <property type="match status" value="1"/>
</dbReference>
<dbReference type="InterPro" id="IPR007252">
    <property type="entry name" value="Nup84/Nup107"/>
</dbReference>
<keyword evidence="6" id="KW-0597">Phosphoprotein</keyword>
<dbReference type="EMBL" id="JAPTSV010000008">
    <property type="protein sequence ID" value="KAJ1525275.1"/>
    <property type="molecule type" value="Genomic_DNA"/>
</dbReference>
<keyword evidence="9" id="KW-0653">Protein transport</keyword>
<keyword evidence="15" id="KW-0137">Centromere</keyword>
<keyword evidence="11 18" id="KW-0811">Translocation</keyword>
<name>A0AAV7XJK6_9NEOP</name>
<comment type="caution">
    <text evidence="19">The sequence shown here is derived from an EMBL/GenBank/DDBJ whole genome shotgun (WGS) entry which is preliminary data.</text>
</comment>
<comment type="subunit">
    <text evidence="17">Part of the nuclear pore complex (NPC). Forms part of the Nup160 subcomplex in the nuclear pore which is composed of NUP160, NUP133, NUP107 and Nup96; this complex plays a role in RNA export and in tethering Nup98 and NUP153 to the nucleus. Does not interact with TPR. Interacts with ZNF106.</text>
</comment>
<dbReference type="AlphaFoldDB" id="A0AAV7XJK6"/>
<dbReference type="GO" id="GO:0006406">
    <property type="term" value="P:mRNA export from nucleus"/>
    <property type="evidence" value="ECO:0007669"/>
    <property type="project" value="TreeGrafter"/>
</dbReference>
<evidence type="ECO:0000256" key="7">
    <source>
        <dbReference type="ARBA" id="ARBA00022816"/>
    </source>
</evidence>
<accession>A0AAV7XJK6</accession>
<gene>
    <name evidence="19" type="ORF">ONE63_010099</name>
</gene>
<evidence type="ECO:0000256" key="12">
    <source>
        <dbReference type="ARBA" id="ARBA00023132"/>
    </source>
</evidence>
<dbReference type="GO" id="GO:0031965">
    <property type="term" value="C:nuclear membrane"/>
    <property type="evidence" value="ECO:0007669"/>
    <property type="project" value="UniProtKB-SubCell"/>
</dbReference>
<evidence type="ECO:0000313" key="19">
    <source>
        <dbReference type="EMBL" id="KAJ1525275.1"/>
    </source>
</evidence>
<dbReference type="Pfam" id="PF04121">
    <property type="entry name" value="Nup84_Nup100"/>
    <property type="match status" value="1"/>
</dbReference>
<dbReference type="PANTHER" id="PTHR13003:SF2">
    <property type="entry name" value="NUCLEAR PORE COMPLEX PROTEIN NUP107"/>
    <property type="match status" value="1"/>
</dbReference>
<evidence type="ECO:0000313" key="20">
    <source>
        <dbReference type="Proteomes" id="UP001075354"/>
    </source>
</evidence>
<evidence type="ECO:0000256" key="11">
    <source>
        <dbReference type="ARBA" id="ARBA00023010"/>
    </source>
</evidence>
<evidence type="ECO:0000256" key="17">
    <source>
        <dbReference type="ARBA" id="ARBA00063956"/>
    </source>
</evidence>
<keyword evidence="13 18" id="KW-0472">Membrane</keyword>
<dbReference type="GO" id="GO:0000973">
    <property type="term" value="P:post-transcriptional tethering of RNA polymerase II gene DNA at nuclear periphery"/>
    <property type="evidence" value="ECO:0007669"/>
    <property type="project" value="TreeGrafter"/>
</dbReference>
<keyword evidence="5" id="KW-0488">Methylation</keyword>
<evidence type="ECO:0000256" key="15">
    <source>
        <dbReference type="ARBA" id="ARBA00023328"/>
    </source>
</evidence>
<evidence type="ECO:0000256" key="8">
    <source>
        <dbReference type="ARBA" id="ARBA00022838"/>
    </source>
</evidence>
<keyword evidence="7" id="KW-0509">mRNA transport</keyword>
<evidence type="ECO:0000256" key="16">
    <source>
        <dbReference type="ARBA" id="ARBA00056880"/>
    </source>
</evidence>